<dbReference type="PANTHER" id="PTHR22847">
    <property type="entry name" value="WD40 REPEAT PROTEIN"/>
    <property type="match status" value="1"/>
</dbReference>
<dbReference type="Pfam" id="PF12796">
    <property type="entry name" value="Ank_2"/>
    <property type="match status" value="1"/>
</dbReference>
<evidence type="ECO:0000313" key="7">
    <source>
        <dbReference type="EMBL" id="CAL4774974.1"/>
    </source>
</evidence>
<dbReference type="OrthoDB" id="539213at2759"/>
<dbReference type="InterPro" id="IPR036770">
    <property type="entry name" value="Ankyrin_rpt-contain_sf"/>
</dbReference>
<dbReference type="Pfam" id="PF00400">
    <property type="entry name" value="WD40"/>
    <property type="match status" value="5"/>
</dbReference>
<keyword evidence="2" id="KW-0677">Repeat</keyword>
<comment type="caution">
    <text evidence="6">The sequence shown here is derived from an EMBL/GenBank/DDBJ whole genome shotgun (WGS) entry which is preliminary data.</text>
</comment>
<evidence type="ECO:0000256" key="4">
    <source>
        <dbReference type="SAM" id="MobiDB-lite"/>
    </source>
</evidence>
<dbReference type="EMBL" id="CAMXCT010001189">
    <property type="protein sequence ID" value="CAI3987662.1"/>
    <property type="molecule type" value="Genomic_DNA"/>
</dbReference>
<feature type="region of interest" description="Disordered" evidence="4">
    <location>
        <begin position="161"/>
        <end position="188"/>
    </location>
</feature>
<protein>
    <submittedName>
        <fullName evidence="7">Uncharacterized WD repeat-containing protein alr3466</fullName>
    </submittedName>
</protein>
<dbReference type="CDD" id="cd00200">
    <property type="entry name" value="WD40"/>
    <property type="match status" value="2"/>
</dbReference>
<evidence type="ECO:0000256" key="2">
    <source>
        <dbReference type="ARBA" id="ARBA00022737"/>
    </source>
</evidence>
<dbReference type="GO" id="GO:1990234">
    <property type="term" value="C:transferase complex"/>
    <property type="evidence" value="ECO:0007669"/>
    <property type="project" value="UniProtKB-ARBA"/>
</dbReference>
<proteinExistence type="predicted"/>
<sequence>MASAGSAQRNLTRKELIARVVHSLALVSADVSLQEVTSVVDGMADASGSYDPEAVFIAGEECLRLWARRDQAGMVCLLRLSQERFVDVQEKMQEANTAQAVAQAAAQVEIEQLKEQMAELRALVASQAKEETKEEGQPENKAEIDQLKEQMAELRALVASKAKEETKEEGQPENKEAKTEKQWTEEELKDREAWGNLKDYNEAFENRAEIQQNHDVDKQVQGFLPRLYSDTLERLGSSVKMTTLGLDTGFCALWPVATAAQRCRQLNYQPFHRDLDGLMAFCKERKPKFDEKVKYVAEETEGKAIIPRMKGRPRCESKAAFKYTDATGTSWHRCTDIVRATILYDDLTSMYDGLEVLEKLHEAEELEIIEFNDRYQKPMPGNYRDLQLSVKIDSMICELQLNTKVMAYVKEHAGHRNFEVSRELIAAVKESNSNRCDEILRWGEGLLGAESIQEILNEDKKPVLHEAAKTGNADLVSVFLKHGADVNLRSSDGQTALHKAMAGGFERAAWALICAKADFVADEQGITPLMEGLLKLRVNPSDESIARAVSTVAQLCQKSEFEKLAERMEALARSRLIQSSELVVACKDNNFDKVERLLRDWADPNSVADGLHVVHAALHGGQRDFHPDRAKVLGRVLEFRANPDATTSFEDETCTALEVALRSYSPRAPTGIAELVRHGAHFMNRCVRKYLPPWTAKSQETEPQELACHFLNTWPCLPFGGRELLKIDISLMLKGCLPEFLLFHGHEAAKQCDVLEEKKDEVAQLVANLLERRGHQWESTAVRADCRAKEVILSKTFEDASNQIRSVSFSPQFLAAGDEAGKVWIYDLHQDSSLIRTLHDASDWIHSVSWCGQWLAAGGRDQKMRVYNAAQDFFLAKSLEDASDEINSTAWSDQQLLAAAGDDCKIWVYDGAQDFALLATLGDASDRIRALSWGGPLLAAGGTDKKIRVYDGTEEFLLIKILDATSMINSLAWNGPLLASGCDDKNVRIYDAAKDFALIQTLGDAAKVIRSVAWSGHLLAAAGADKQVRLYSASQDFALIQTLGDASDSVTAVSWRGQVLAAAGADKKLRIYHEDQKRPADAQVTDWVRFVELAIDSQGAQSVDALLHAAVACHALAGSLEESLPSAAQAVATKLRAIGRLDSSEELLQKYAVEDFTAIKTMADASGPIRSVSSSRHLLAAACADAKVRIYDVQQEFTAVRVLEEASDYVRAAAWSQNLLATAGYDRTVRIYDSDQDFVVLKTIHDDCRVLSLAWNAHLLGVGGRDKKVWVYDSSKEFALLKIIDDASDEINCVSWGQQLLAAAGDDKTVRIYDVTKDFQMIKGLQDATARIWSLAWSANLLAVGGNDTQLRVYDAGQEFSLVNTISDASKTILGIAWSGGLLAAGGEDKTLRVYDSQQDWALMKIIVLPSAVWSISWTGHQLAVGLGSGEVRVLDSKFRCSALDEDRLWELALTKSEQKSGDSAVQGYSPVTMFRAWLGGPSTQQRS</sequence>
<evidence type="ECO:0000259" key="5">
    <source>
        <dbReference type="SMART" id="SM00954"/>
    </source>
</evidence>
<dbReference type="PROSITE" id="PS50297">
    <property type="entry name" value="ANK_REP_REGION"/>
    <property type="match status" value="1"/>
</dbReference>
<accession>A0A9P1C8U3</accession>
<evidence type="ECO:0000256" key="1">
    <source>
        <dbReference type="ARBA" id="ARBA00022574"/>
    </source>
</evidence>
<dbReference type="InterPro" id="IPR002110">
    <property type="entry name" value="Ankyrin_rpt"/>
</dbReference>
<dbReference type="SMART" id="SM00954">
    <property type="entry name" value="RelA_SpoT"/>
    <property type="match status" value="1"/>
</dbReference>
<dbReference type="InterPro" id="IPR043519">
    <property type="entry name" value="NT_sf"/>
</dbReference>
<feature type="domain" description="RelA/SpoT" evidence="5">
    <location>
        <begin position="307"/>
        <end position="421"/>
    </location>
</feature>
<dbReference type="Proteomes" id="UP001152797">
    <property type="component" value="Unassembled WGS sequence"/>
</dbReference>
<keyword evidence="3" id="KW-0040">ANK repeat</keyword>
<dbReference type="InterPro" id="IPR015943">
    <property type="entry name" value="WD40/YVTN_repeat-like_dom_sf"/>
</dbReference>
<evidence type="ECO:0000313" key="6">
    <source>
        <dbReference type="EMBL" id="CAI3987662.1"/>
    </source>
</evidence>
<dbReference type="Gene3D" id="3.30.460.10">
    <property type="entry name" value="Beta Polymerase, domain 2"/>
    <property type="match status" value="1"/>
</dbReference>
<dbReference type="SUPFAM" id="SSF81301">
    <property type="entry name" value="Nucleotidyltransferase"/>
    <property type="match status" value="1"/>
</dbReference>
<dbReference type="SMART" id="SM00320">
    <property type="entry name" value="WD40"/>
    <property type="match status" value="14"/>
</dbReference>
<keyword evidence="1" id="KW-0853">WD repeat</keyword>
<dbReference type="SMART" id="SM00248">
    <property type="entry name" value="ANK"/>
    <property type="match status" value="5"/>
</dbReference>
<dbReference type="InterPro" id="IPR007685">
    <property type="entry name" value="RelA_SpoT"/>
</dbReference>
<dbReference type="InterPro" id="IPR036322">
    <property type="entry name" value="WD40_repeat_dom_sf"/>
</dbReference>
<dbReference type="GO" id="GO:0015969">
    <property type="term" value="P:guanosine tetraphosphate metabolic process"/>
    <property type="evidence" value="ECO:0007669"/>
    <property type="project" value="InterPro"/>
</dbReference>
<evidence type="ECO:0000313" key="8">
    <source>
        <dbReference type="Proteomes" id="UP001152797"/>
    </source>
</evidence>
<dbReference type="EMBL" id="CAMXCT020001189">
    <property type="protein sequence ID" value="CAL1141037.1"/>
    <property type="molecule type" value="Genomic_DNA"/>
</dbReference>
<dbReference type="SUPFAM" id="SSF48403">
    <property type="entry name" value="Ankyrin repeat"/>
    <property type="match status" value="1"/>
</dbReference>
<name>A0A9P1C8U3_9DINO</name>
<dbReference type="PROSITE" id="PS50088">
    <property type="entry name" value="ANK_REPEAT"/>
    <property type="match status" value="1"/>
</dbReference>
<dbReference type="InterPro" id="IPR001680">
    <property type="entry name" value="WD40_rpt"/>
</dbReference>
<dbReference type="SUPFAM" id="SSF50978">
    <property type="entry name" value="WD40 repeat-like"/>
    <property type="match status" value="2"/>
</dbReference>
<keyword evidence="8" id="KW-1185">Reference proteome</keyword>
<evidence type="ECO:0000256" key="3">
    <source>
        <dbReference type="PROSITE-ProRule" id="PRU00023"/>
    </source>
</evidence>
<dbReference type="Gene3D" id="2.130.10.10">
    <property type="entry name" value="YVTN repeat-like/Quinoprotein amine dehydrogenase"/>
    <property type="match status" value="4"/>
</dbReference>
<dbReference type="PANTHER" id="PTHR22847:SF637">
    <property type="entry name" value="WD REPEAT DOMAIN 5B"/>
    <property type="match status" value="1"/>
</dbReference>
<dbReference type="Gene3D" id="1.25.40.20">
    <property type="entry name" value="Ankyrin repeat-containing domain"/>
    <property type="match status" value="2"/>
</dbReference>
<dbReference type="EMBL" id="CAMXCT030001189">
    <property type="protein sequence ID" value="CAL4774974.1"/>
    <property type="molecule type" value="Genomic_DNA"/>
</dbReference>
<feature type="repeat" description="ANK" evidence="3">
    <location>
        <begin position="459"/>
        <end position="491"/>
    </location>
</feature>
<reference evidence="6" key="1">
    <citation type="submission" date="2022-10" db="EMBL/GenBank/DDBJ databases">
        <authorList>
            <person name="Chen Y."/>
            <person name="Dougan E. K."/>
            <person name="Chan C."/>
            <person name="Rhodes N."/>
            <person name="Thang M."/>
        </authorList>
    </citation>
    <scope>NUCLEOTIDE SEQUENCE</scope>
</reference>
<reference evidence="7 8" key="2">
    <citation type="submission" date="2024-05" db="EMBL/GenBank/DDBJ databases">
        <authorList>
            <person name="Chen Y."/>
            <person name="Shah S."/>
            <person name="Dougan E. K."/>
            <person name="Thang M."/>
            <person name="Chan C."/>
        </authorList>
    </citation>
    <scope>NUCLEOTIDE SEQUENCE [LARGE SCALE GENOMIC DNA]</scope>
</reference>
<gene>
    <name evidence="6" type="ORF">C1SCF055_LOCUS14916</name>
</gene>
<organism evidence="6">
    <name type="scientific">Cladocopium goreaui</name>
    <dbReference type="NCBI Taxonomy" id="2562237"/>
    <lineage>
        <taxon>Eukaryota</taxon>
        <taxon>Sar</taxon>
        <taxon>Alveolata</taxon>
        <taxon>Dinophyceae</taxon>
        <taxon>Suessiales</taxon>
        <taxon>Symbiodiniaceae</taxon>
        <taxon>Cladocopium</taxon>
    </lineage>
</organism>